<evidence type="ECO:0000256" key="3">
    <source>
        <dbReference type="SAM" id="Coils"/>
    </source>
</evidence>
<dbReference type="EMBL" id="CP157802">
    <property type="protein sequence ID" value="XBQ18045.1"/>
    <property type="molecule type" value="Genomic_DNA"/>
</dbReference>
<protein>
    <submittedName>
        <fullName evidence="6">Efflux RND transporter periplasmic adaptor subunit</fullName>
    </submittedName>
</protein>
<evidence type="ECO:0000256" key="1">
    <source>
        <dbReference type="ARBA" id="ARBA00009477"/>
    </source>
</evidence>
<evidence type="ECO:0000313" key="6">
    <source>
        <dbReference type="EMBL" id="XBQ18045.1"/>
    </source>
</evidence>
<dbReference type="InterPro" id="IPR058625">
    <property type="entry name" value="MdtA-like_BSH"/>
</dbReference>
<gene>
    <name evidence="6" type="ORF">ABNF92_11330</name>
</gene>
<reference evidence="6" key="1">
    <citation type="submission" date="2024-05" db="EMBL/GenBank/DDBJ databases">
        <title>Draft Genome Sequences of Flagellimonas sp. MMG031 and Marinobacter sp. MMG032 Isolated from the dinoflagellate Symbiodinium pilosum.</title>
        <authorList>
            <person name="Shikuma N.J."/>
            <person name="Farrell M.V."/>
        </authorList>
    </citation>
    <scope>NUCLEOTIDE SEQUENCE</scope>
    <source>
        <strain evidence="6">MMG032</strain>
    </source>
</reference>
<dbReference type="SUPFAM" id="SSF111369">
    <property type="entry name" value="HlyD-like secretion proteins"/>
    <property type="match status" value="1"/>
</dbReference>
<keyword evidence="4" id="KW-0812">Transmembrane</keyword>
<organism evidence="6">
    <name type="scientific">Marinobacter sp. MMG032</name>
    <dbReference type="NCBI Taxonomy" id="3158548"/>
    <lineage>
        <taxon>Bacteria</taxon>
        <taxon>Pseudomonadati</taxon>
        <taxon>Pseudomonadota</taxon>
        <taxon>Gammaproteobacteria</taxon>
        <taxon>Pseudomonadales</taxon>
        <taxon>Marinobacteraceae</taxon>
        <taxon>Marinobacter</taxon>
    </lineage>
</organism>
<dbReference type="Gene3D" id="2.40.50.100">
    <property type="match status" value="1"/>
</dbReference>
<dbReference type="NCBIfam" id="TIGR01730">
    <property type="entry name" value="RND_mfp"/>
    <property type="match status" value="1"/>
</dbReference>
<feature type="domain" description="Multidrug resistance protein MdtA-like barrel-sandwich hybrid" evidence="5">
    <location>
        <begin position="78"/>
        <end position="216"/>
    </location>
</feature>
<evidence type="ECO:0000256" key="4">
    <source>
        <dbReference type="SAM" id="Phobius"/>
    </source>
</evidence>
<dbReference type="Gene3D" id="1.10.287.470">
    <property type="entry name" value="Helix hairpin bin"/>
    <property type="match status" value="1"/>
</dbReference>
<dbReference type="GO" id="GO:1990281">
    <property type="term" value="C:efflux pump complex"/>
    <property type="evidence" value="ECO:0007669"/>
    <property type="project" value="TreeGrafter"/>
</dbReference>
<dbReference type="Pfam" id="PF25917">
    <property type="entry name" value="BSH_RND"/>
    <property type="match status" value="1"/>
</dbReference>
<dbReference type="Gene3D" id="2.40.30.170">
    <property type="match status" value="1"/>
</dbReference>
<feature type="coiled-coil region" evidence="3">
    <location>
        <begin position="117"/>
        <end position="192"/>
    </location>
</feature>
<name>A0AAU7MIA0_9GAMM</name>
<dbReference type="PANTHER" id="PTHR30469">
    <property type="entry name" value="MULTIDRUG RESISTANCE PROTEIN MDTA"/>
    <property type="match status" value="1"/>
</dbReference>
<dbReference type="AlphaFoldDB" id="A0AAU7MIA0"/>
<comment type="similarity">
    <text evidence="1">Belongs to the membrane fusion protein (MFP) (TC 8.A.1) family.</text>
</comment>
<evidence type="ECO:0000256" key="2">
    <source>
        <dbReference type="ARBA" id="ARBA00023054"/>
    </source>
</evidence>
<dbReference type="GO" id="GO:0015562">
    <property type="term" value="F:efflux transmembrane transporter activity"/>
    <property type="evidence" value="ECO:0007669"/>
    <property type="project" value="TreeGrafter"/>
</dbReference>
<accession>A0AAU7MIA0</accession>
<feature type="transmembrane region" description="Helical" evidence="4">
    <location>
        <begin position="6"/>
        <end position="24"/>
    </location>
</feature>
<dbReference type="RefSeq" id="WP_349342186.1">
    <property type="nucleotide sequence ID" value="NZ_CP157802.1"/>
</dbReference>
<dbReference type="KEGG" id="mamm:ABNF92_11330"/>
<keyword evidence="2 3" id="KW-0175">Coiled coil</keyword>
<keyword evidence="4" id="KW-0472">Membrane</keyword>
<keyword evidence="4" id="KW-1133">Transmembrane helix</keyword>
<dbReference type="InterPro" id="IPR006143">
    <property type="entry name" value="RND_pump_MFP"/>
</dbReference>
<sequence length="389" mass="41695">MSRKTIRIIVLLLAVVFVVAVIIYNSGRMSEYQEALQQTPAARKQESPTVAVVESTAATHQASVKGVGGAEARFDLALNSRVSGQVVAVHDAFESGRLVTSGTTLATLDDSQLRASLESARETLASARVDYLQEQQELQQAQQEWSSSGLTGEPTSPLVLREPQLAAAKAALDSAKQAVAAAEADLASARVKAPFDAIVVSRDIAPGSYIQAGNEIGQLLSAGTVDVAIPLSASDWSMLPSEAELLSGHYPVKLQQNETGKHWNGVVTRVEKSLNTDTRLRSLIVTVEQPLNHVTPLYPGTFLNAQIPGKAVAGLWKLPPSALSQRGEIWTVTEDNLLKAHAANIRFSDTGHIYVEPPEGSKSAKVLVQPLSSYSEGMKVVPQKEQYDE</sequence>
<evidence type="ECO:0000259" key="5">
    <source>
        <dbReference type="Pfam" id="PF25917"/>
    </source>
</evidence>
<proteinExistence type="inferred from homology"/>